<protein>
    <submittedName>
        <fullName evidence="1">Uncharacterized protein</fullName>
    </submittedName>
</protein>
<dbReference type="Gene3D" id="3.80.10.10">
    <property type="entry name" value="Ribonuclease Inhibitor"/>
    <property type="match status" value="1"/>
</dbReference>
<dbReference type="EMBL" id="JADNYJ010000009">
    <property type="protein sequence ID" value="KAF8909234.1"/>
    <property type="molecule type" value="Genomic_DNA"/>
</dbReference>
<sequence>MLISIILDYGREVVDLTPHPMTLVFTLMQVFVQYSHRLRRLDIRIISPAALWMLTELGMDAPYLEELSLCTALSPFDFVAISTLPGAGDGGEHGQSSKWQIPSLRKLRLRNISFPTVSNLTSLTAYRLLATYEDVKTLFTFSPHLAHLVLHNLMTVNDHLPEKFGTILAPSLRSIAISFSGTYIFNFLLVPNLAYLEIDGNISASSLFNKKLRICNGNRKFKIDQRFYRSLSGIQELELIRMSIQDLFTHEEERQRRRSIELREPLYRRRPVFQELVFPRNKVPLVLASIGTIWPDLQSITVDVLSAEQLVPLIQFVEMRNLKGDGRKIHLMRKGNDIALVPSQAFSNRIGSDENKGSKDVKECLGLLDDRAPLGEMP</sequence>
<proteinExistence type="predicted"/>
<dbReference type="SUPFAM" id="SSF52047">
    <property type="entry name" value="RNI-like"/>
    <property type="match status" value="1"/>
</dbReference>
<keyword evidence="2" id="KW-1185">Reference proteome</keyword>
<evidence type="ECO:0000313" key="2">
    <source>
        <dbReference type="Proteomes" id="UP000724874"/>
    </source>
</evidence>
<evidence type="ECO:0000313" key="1">
    <source>
        <dbReference type="EMBL" id="KAF8909234.1"/>
    </source>
</evidence>
<reference evidence="1" key="1">
    <citation type="submission" date="2020-11" db="EMBL/GenBank/DDBJ databases">
        <authorList>
            <consortium name="DOE Joint Genome Institute"/>
            <person name="Ahrendt S."/>
            <person name="Riley R."/>
            <person name="Andreopoulos W."/>
            <person name="LaButti K."/>
            <person name="Pangilinan J."/>
            <person name="Ruiz-duenas F.J."/>
            <person name="Barrasa J.M."/>
            <person name="Sanchez-Garcia M."/>
            <person name="Camarero S."/>
            <person name="Miyauchi S."/>
            <person name="Serrano A."/>
            <person name="Linde D."/>
            <person name="Babiker R."/>
            <person name="Drula E."/>
            <person name="Ayuso-Fernandez I."/>
            <person name="Pacheco R."/>
            <person name="Padilla G."/>
            <person name="Ferreira P."/>
            <person name="Barriuso J."/>
            <person name="Kellner H."/>
            <person name="Castanera R."/>
            <person name="Alfaro M."/>
            <person name="Ramirez L."/>
            <person name="Pisabarro A.G."/>
            <person name="Kuo A."/>
            <person name="Tritt A."/>
            <person name="Lipzen A."/>
            <person name="He G."/>
            <person name="Yan M."/>
            <person name="Ng V."/>
            <person name="Cullen D."/>
            <person name="Martin F."/>
            <person name="Rosso M.-N."/>
            <person name="Henrissat B."/>
            <person name="Hibbett D."/>
            <person name="Martinez A.T."/>
            <person name="Grigoriev I.V."/>
        </authorList>
    </citation>
    <scope>NUCLEOTIDE SEQUENCE</scope>
    <source>
        <strain evidence="1">AH 44721</strain>
    </source>
</reference>
<dbReference type="AlphaFoldDB" id="A0A9P5TRQ0"/>
<dbReference type="Proteomes" id="UP000724874">
    <property type="component" value="Unassembled WGS sequence"/>
</dbReference>
<accession>A0A9P5TRQ0</accession>
<dbReference type="InterPro" id="IPR032675">
    <property type="entry name" value="LRR_dom_sf"/>
</dbReference>
<gene>
    <name evidence="1" type="ORF">CPB84DRAFT_1765611</name>
</gene>
<organism evidence="1 2">
    <name type="scientific">Gymnopilus junonius</name>
    <name type="common">Spectacular rustgill mushroom</name>
    <name type="synonym">Gymnopilus spectabilis subsp. junonius</name>
    <dbReference type="NCBI Taxonomy" id="109634"/>
    <lineage>
        <taxon>Eukaryota</taxon>
        <taxon>Fungi</taxon>
        <taxon>Dikarya</taxon>
        <taxon>Basidiomycota</taxon>
        <taxon>Agaricomycotina</taxon>
        <taxon>Agaricomycetes</taxon>
        <taxon>Agaricomycetidae</taxon>
        <taxon>Agaricales</taxon>
        <taxon>Agaricineae</taxon>
        <taxon>Hymenogastraceae</taxon>
        <taxon>Gymnopilus</taxon>
    </lineage>
</organism>
<dbReference type="OrthoDB" id="3048040at2759"/>
<name>A0A9P5TRQ0_GYMJU</name>
<comment type="caution">
    <text evidence="1">The sequence shown here is derived from an EMBL/GenBank/DDBJ whole genome shotgun (WGS) entry which is preliminary data.</text>
</comment>